<comment type="caution">
    <text evidence="1">The sequence shown here is derived from an EMBL/GenBank/DDBJ whole genome shotgun (WGS) entry which is preliminary data.</text>
</comment>
<accession>A0AC60PPR0</accession>
<name>A0AC60PPR0_IXOPE</name>
<dbReference type="Proteomes" id="UP000805193">
    <property type="component" value="Unassembled WGS sequence"/>
</dbReference>
<protein>
    <submittedName>
        <fullName evidence="1">Uncharacterized protein</fullName>
    </submittedName>
</protein>
<proteinExistence type="predicted"/>
<evidence type="ECO:0000313" key="2">
    <source>
        <dbReference type="Proteomes" id="UP000805193"/>
    </source>
</evidence>
<organism evidence="1 2">
    <name type="scientific">Ixodes persulcatus</name>
    <name type="common">Taiga tick</name>
    <dbReference type="NCBI Taxonomy" id="34615"/>
    <lineage>
        <taxon>Eukaryota</taxon>
        <taxon>Metazoa</taxon>
        <taxon>Ecdysozoa</taxon>
        <taxon>Arthropoda</taxon>
        <taxon>Chelicerata</taxon>
        <taxon>Arachnida</taxon>
        <taxon>Acari</taxon>
        <taxon>Parasitiformes</taxon>
        <taxon>Ixodida</taxon>
        <taxon>Ixodoidea</taxon>
        <taxon>Ixodidae</taxon>
        <taxon>Ixodinae</taxon>
        <taxon>Ixodes</taxon>
    </lineage>
</organism>
<reference evidence="1 2" key="1">
    <citation type="journal article" date="2020" name="Cell">
        <title>Large-Scale Comparative Analyses of Tick Genomes Elucidate Their Genetic Diversity and Vector Capacities.</title>
        <authorList>
            <consortium name="Tick Genome and Microbiome Consortium (TIGMIC)"/>
            <person name="Jia N."/>
            <person name="Wang J."/>
            <person name="Shi W."/>
            <person name="Du L."/>
            <person name="Sun Y."/>
            <person name="Zhan W."/>
            <person name="Jiang J.F."/>
            <person name="Wang Q."/>
            <person name="Zhang B."/>
            <person name="Ji P."/>
            <person name="Bell-Sakyi L."/>
            <person name="Cui X.M."/>
            <person name="Yuan T.T."/>
            <person name="Jiang B.G."/>
            <person name="Yang W.F."/>
            <person name="Lam T.T."/>
            <person name="Chang Q.C."/>
            <person name="Ding S.J."/>
            <person name="Wang X.J."/>
            <person name="Zhu J.G."/>
            <person name="Ruan X.D."/>
            <person name="Zhao L."/>
            <person name="Wei J.T."/>
            <person name="Ye R.Z."/>
            <person name="Que T.C."/>
            <person name="Du C.H."/>
            <person name="Zhou Y.H."/>
            <person name="Cheng J.X."/>
            <person name="Dai P.F."/>
            <person name="Guo W.B."/>
            <person name="Han X.H."/>
            <person name="Huang E.J."/>
            <person name="Li L.F."/>
            <person name="Wei W."/>
            <person name="Gao Y.C."/>
            <person name="Liu J.Z."/>
            <person name="Shao H.Z."/>
            <person name="Wang X."/>
            <person name="Wang C.C."/>
            <person name="Yang T.C."/>
            <person name="Huo Q.B."/>
            <person name="Li W."/>
            <person name="Chen H.Y."/>
            <person name="Chen S.E."/>
            <person name="Zhou L.G."/>
            <person name="Ni X.B."/>
            <person name="Tian J.H."/>
            <person name="Sheng Y."/>
            <person name="Liu T."/>
            <person name="Pan Y.S."/>
            <person name="Xia L.Y."/>
            <person name="Li J."/>
            <person name="Zhao F."/>
            <person name="Cao W.C."/>
        </authorList>
    </citation>
    <scope>NUCLEOTIDE SEQUENCE [LARGE SCALE GENOMIC DNA]</scope>
    <source>
        <strain evidence="1">Iper-2018</strain>
    </source>
</reference>
<dbReference type="EMBL" id="JABSTQ010010224">
    <property type="protein sequence ID" value="KAG0422475.1"/>
    <property type="molecule type" value="Genomic_DNA"/>
</dbReference>
<gene>
    <name evidence="1" type="ORF">HPB47_001702</name>
</gene>
<evidence type="ECO:0000313" key="1">
    <source>
        <dbReference type="EMBL" id="KAG0422475.1"/>
    </source>
</evidence>
<sequence length="175" mass="19529">MALAATPSYANPGGKLSPFLRVADSTCAACFSVVVRPFLVAGPKVRLFSFPGDVKRRAEWQRAVRRRDVDVGLLKDPKTCLIFAHIKPALQAPELFVSVVVSQDLSVRVYFKYAPLVSDDVCIPCEIRDIRVLDNLLDDVKRSIEKKAHQQEDKQLSPTGQVRDVTEAVRRPEVI</sequence>
<keyword evidence="2" id="KW-1185">Reference proteome</keyword>